<gene>
    <name evidence="1" type="ORF">M513_13966</name>
</gene>
<keyword evidence="2" id="KW-1185">Reference proteome</keyword>
<reference evidence="1 2" key="1">
    <citation type="journal article" date="2014" name="Nat. Genet.">
        <title>Genome and transcriptome of the porcine whipworm Trichuris suis.</title>
        <authorList>
            <person name="Jex A.R."/>
            <person name="Nejsum P."/>
            <person name="Schwarz E.M."/>
            <person name="Hu L."/>
            <person name="Young N.D."/>
            <person name="Hall R.S."/>
            <person name="Korhonen P.K."/>
            <person name="Liao S."/>
            <person name="Thamsborg S."/>
            <person name="Xia J."/>
            <person name="Xu P."/>
            <person name="Wang S."/>
            <person name="Scheerlinck J.P."/>
            <person name="Hofmann A."/>
            <person name="Sternberg P.W."/>
            <person name="Wang J."/>
            <person name="Gasser R.B."/>
        </authorList>
    </citation>
    <scope>NUCLEOTIDE SEQUENCE [LARGE SCALE GENOMIC DNA]</scope>
    <source>
        <strain evidence="1">DCEP-RM93M</strain>
    </source>
</reference>
<protein>
    <submittedName>
        <fullName evidence="1">Uncharacterized protein</fullName>
    </submittedName>
</protein>
<dbReference type="PANTHER" id="PTHR33198:SF20">
    <property type="entry name" value="RETROTRANSPOSON GAG DOMAIN-CONTAINING PROTEIN"/>
    <property type="match status" value="1"/>
</dbReference>
<organism evidence="1 2">
    <name type="scientific">Trichuris suis</name>
    <name type="common">pig whipworm</name>
    <dbReference type="NCBI Taxonomy" id="68888"/>
    <lineage>
        <taxon>Eukaryota</taxon>
        <taxon>Metazoa</taxon>
        <taxon>Ecdysozoa</taxon>
        <taxon>Nematoda</taxon>
        <taxon>Enoplea</taxon>
        <taxon>Dorylaimia</taxon>
        <taxon>Trichinellida</taxon>
        <taxon>Trichuridae</taxon>
        <taxon>Trichuris</taxon>
    </lineage>
</organism>
<sequence length="225" mass="25065">MPFPPKANGLFYNSLPPESIYNATPTALEQPFTPKMTVCEERQSLRKRYQFPEEPVDRYVAALSEMAPNCAFGPLENEMVRDQPIEGISSEGIRERLLSIPDFTLEKPLTASQQMEIAKKDAALFSIPDLTAAVQSTESTSFSSFRGTGDLLRPTPPCFRCGRASHLASCSNCHAKHARCRKRDKLGHFAQVCGSVKPSSQHEVVHSVSAVCFTDIRRYHIKTQC</sequence>
<dbReference type="AlphaFoldDB" id="A0A085LJL0"/>
<evidence type="ECO:0000313" key="1">
    <source>
        <dbReference type="EMBL" id="KFD45156.1"/>
    </source>
</evidence>
<name>A0A085LJL0_9BILA</name>
<evidence type="ECO:0000313" key="2">
    <source>
        <dbReference type="Proteomes" id="UP000030764"/>
    </source>
</evidence>
<accession>A0A085LJL0</accession>
<dbReference type="Proteomes" id="UP000030764">
    <property type="component" value="Unassembled WGS sequence"/>
</dbReference>
<proteinExistence type="predicted"/>
<dbReference type="EMBL" id="KL363704">
    <property type="protein sequence ID" value="KFD45156.1"/>
    <property type="molecule type" value="Genomic_DNA"/>
</dbReference>
<dbReference type="PANTHER" id="PTHR33198">
    <property type="entry name" value="ANK_REP_REGION DOMAIN-CONTAINING PROTEIN-RELATED"/>
    <property type="match status" value="1"/>
</dbReference>